<comment type="caution">
    <text evidence="2">The sequence shown here is derived from an EMBL/GenBank/DDBJ whole genome shotgun (WGS) entry which is preliminary data.</text>
</comment>
<organism evidence="2">
    <name type="scientific">Desulfobacca acetoxidans</name>
    <dbReference type="NCBI Taxonomy" id="60893"/>
    <lineage>
        <taxon>Bacteria</taxon>
        <taxon>Pseudomonadati</taxon>
        <taxon>Thermodesulfobacteriota</taxon>
        <taxon>Desulfobaccia</taxon>
        <taxon>Desulfobaccales</taxon>
        <taxon>Desulfobaccaceae</taxon>
        <taxon>Desulfobacca</taxon>
    </lineage>
</organism>
<reference evidence="2" key="1">
    <citation type="journal article" date="2020" name="mSystems">
        <title>Genome- and Community-Level Interaction Insights into Carbon Utilization and Element Cycling Functions of Hydrothermarchaeota in Hydrothermal Sediment.</title>
        <authorList>
            <person name="Zhou Z."/>
            <person name="Liu Y."/>
            <person name="Xu W."/>
            <person name="Pan J."/>
            <person name="Luo Z.H."/>
            <person name="Li M."/>
        </authorList>
    </citation>
    <scope>NUCLEOTIDE SEQUENCE [LARGE SCALE GENOMIC DNA]</scope>
    <source>
        <strain evidence="2">SpSt-897</strain>
    </source>
</reference>
<protein>
    <recommendedName>
        <fullName evidence="3">Lipoprotein</fullName>
    </recommendedName>
</protein>
<evidence type="ECO:0000313" key="2">
    <source>
        <dbReference type="EMBL" id="HGF33056.1"/>
    </source>
</evidence>
<gene>
    <name evidence="2" type="ORF">ENW96_01530</name>
</gene>
<name>A0A7C3UW89_9BACT</name>
<accession>A0A7C3UW89</accession>
<feature type="region of interest" description="Disordered" evidence="1">
    <location>
        <begin position="49"/>
        <end position="71"/>
    </location>
</feature>
<dbReference type="PROSITE" id="PS51257">
    <property type="entry name" value="PROKAR_LIPOPROTEIN"/>
    <property type="match status" value="1"/>
</dbReference>
<sequence>MRPSTEPTLVISAKVKLGLFFLSLLPLLVIVACASPSNRITRTLIESQEEVPAAPGSQPTPQRTPKPAENPLQVCAVVPDADLQEMRGCLGVYYFDYNFDINLVTNPQVSITTNFGAVVPDGSPSPTFNGSTAVFQDSNVSYIAGPTNTGLNSQLVVTGRDNIVFATTQFNIHLPNASSLIPNISVMPGVTLTGIGPK</sequence>
<dbReference type="AlphaFoldDB" id="A0A7C3UW89"/>
<proteinExistence type="predicted"/>
<evidence type="ECO:0000256" key="1">
    <source>
        <dbReference type="SAM" id="MobiDB-lite"/>
    </source>
</evidence>
<evidence type="ECO:0008006" key="3">
    <source>
        <dbReference type="Google" id="ProtNLM"/>
    </source>
</evidence>
<dbReference type="EMBL" id="DTMF01000040">
    <property type="protein sequence ID" value="HGF33056.1"/>
    <property type="molecule type" value="Genomic_DNA"/>
</dbReference>